<name>A0A5S6QS87_TRIMR</name>
<proteinExistence type="predicted"/>
<dbReference type="WBParaSite" id="TMUE_2000010226.1">
    <property type="protein sequence ID" value="TMUE_2000010226.1"/>
    <property type="gene ID" value="WBGene00300890"/>
</dbReference>
<sequence length="83" mass="8874">MEPADATVVVALLSWRGGTLGDSVPTVANGSKTDLVKIRIGLRLKERLHLQRRIGEGPEMSQKLTASALLTSLRSIPDGHTAD</sequence>
<protein>
    <submittedName>
        <fullName evidence="2">Uncharacterized protein</fullName>
    </submittedName>
</protein>
<dbReference type="Proteomes" id="UP000046395">
    <property type="component" value="Unassembled WGS sequence"/>
</dbReference>
<evidence type="ECO:0000313" key="2">
    <source>
        <dbReference type="WBParaSite" id="TMUE_2000010226.1"/>
    </source>
</evidence>
<organism evidence="1 2">
    <name type="scientific">Trichuris muris</name>
    <name type="common">Mouse whipworm</name>
    <dbReference type="NCBI Taxonomy" id="70415"/>
    <lineage>
        <taxon>Eukaryota</taxon>
        <taxon>Metazoa</taxon>
        <taxon>Ecdysozoa</taxon>
        <taxon>Nematoda</taxon>
        <taxon>Enoplea</taxon>
        <taxon>Dorylaimia</taxon>
        <taxon>Trichinellida</taxon>
        <taxon>Trichuridae</taxon>
        <taxon>Trichuris</taxon>
    </lineage>
</organism>
<evidence type="ECO:0000313" key="1">
    <source>
        <dbReference type="Proteomes" id="UP000046395"/>
    </source>
</evidence>
<keyword evidence="1" id="KW-1185">Reference proteome</keyword>
<dbReference type="AlphaFoldDB" id="A0A5S6QS87"/>
<reference evidence="2" key="1">
    <citation type="submission" date="2019-12" db="UniProtKB">
        <authorList>
            <consortium name="WormBaseParasite"/>
        </authorList>
    </citation>
    <scope>IDENTIFICATION</scope>
</reference>
<accession>A0A5S6QS87</accession>